<reference evidence="6" key="1">
    <citation type="journal article" date="2014" name="Int. J. Syst. Evol. Microbiol.">
        <title>Complete genome sequence of Corynebacterium casei LMG S-19264T (=DSM 44701T), isolated from a smear-ripened cheese.</title>
        <authorList>
            <consortium name="US DOE Joint Genome Institute (JGI-PGF)"/>
            <person name="Walter F."/>
            <person name="Albersmeier A."/>
            <person name="Kalinowski J."/>
            <person name="Ruckert C."/>
        </authorList>
    </citation>
    <scope>NUCLEOTIDE SEQUENCE</scope>
    <source>
        <strain evidence="6">CGMCC 1.12921</strain>
    </source>
</reference>
<proteinExistence type="predicted"/>
<dbReference type="Pfam" id="PF12833">
    <property type="entry name" value="HTH_18"/>
    <property type="match status" value="1"/>
</dbReference>
<evidence type="ECO:0000256" key="2">
    <source>
        <dbReference type="ARBA" id="ARBA00023125"/>
    </source>
</evidence>
<evidence type="ECO:0000313" key="7">
    <source>
        <dbReference type="Proteomes" id="UP000613582"/>
    </source>
</evidence>
<comment type="caution">
    <text evidence="6">The sequence shown here is derived from an EMBL/GenBank/DDBJ whole genome shotgun (WGS) entry which is preliminary data.</text>
</comment>
<keyword evidence="1" id="KW-0805">Transcription regulation</keyword>
<dbReference type="EMBL" id="BMGH01000001">
    <property type="protein sequence ID" value="GGD03905.1"/>
    <property type="molecule type" value="Genomic_DNA"/>
</dbReference>
<dbReference type="PANTHER" id="PTHR43280">
    <property type="entry name" value="ARAC-FAMILY TRANSCRIPTIONAL REGULATOR"/>
    <property type="match status" value="1"/>
</dbReference>
<keyword evidence="7" id="KW-1185">Reference proteome</keyword>
<name>A0A8J2Y607_9PROT</name>
<feature type="transmembrane region" description="Helical" evidence="4">
    <location>
        <begin position="95"/>
        <end position="116"/>
    </location>
</feature>
<evidence type="ECO:0000256" key="3">
    <source>
        <dbReference type="ARBA" id="ARBA00023163"/>
    </source>
</evidence>
<organism evidence="6 7">
    <name type="scientific">Aquisalinus flavus</name>
    <dbReference type="NCBI Taxonomy" id="1526572"/>
    <lineage>
        <taxon>Bacteria</taxon>
        <taxon>Pseudomonadati</taxon>
        <taxon>Pseudomonadota</taxon>
        <taxon>Alphaproteobacteria</taxon>
        <taxon>Parvularculales</taxon>
        <taxon>Parvularculaceae</taxon>
        <taxon>Aquisalinus</taxon>
    </lineage>
</organism>
<dbReference type="InterPro" id="IPR018060">
    <property type="entry name" value="HTH_AraC"/>
</dbReference>
<gene>
    <name evidence="6" type="ORF">GCM10011342_11130</name>
</gene>
<dbReference type="Gene3D" id="1.10.10.60">
    <property type="entry name" value="Homeodomain-like"/>
    <property type="match status" value="1"/>
</dbReference>
<keyword evidence="3" id="KW-0804">Transcription</keyword>
<feature type="transmembrane region" description="Helical" evidence="4">
    <location>
        <begin position="136"/>
        <end position="165"/>
    </location>
</feature>
<dbReference type="InterPro" id="IPR009057">
    <property type="entry name" value="Homeodomain-like_sf"/>
</dbReference>
<feature type="transmembrane region" description="Helical" evidence="4">
    <location>
        <begin position="39"/>
        <end position="57"/>
    </location>
</feature>
<feature type="domain" description="HTH araC/xylS-type" evidence="5">
    <location>
        <begin position="273"/>
        <end position="378"/>
    </location>
</feature>
<dbReference type="InterPro" id="IPR018062">
    <property type="entry name" value="HTH_AraC-typ_CS"/>
</dbReference>
<feature type="transmembrane region" description="Helical" evidence="4">
    <location>
        <begin position="63"/>
        <end position="83"/>
    </location>
</feature>
<dbReference type="PANTHER" id="PTHR43280:SF29">
    <property type="entry name" value="ARAC-FAMILY TRANSCRIPTIONAL REGULATOR"/>
    <property type="match status" value="1"/>
</dbReference>
<dbReference type="SMART" id="SM00342">
    <property type="entry name" value="HTH_ARAC"/>
    <property type="match status" value="1"/>
</dbReference>
<protein>
    <recommendedName>
        <fullName evidence="5">HTH araC/xylS-type domain-containing protein</fullName>
    </recommendedName>
</protein>
<dbReference type="Proteomes" id="UP000613582">
    <property type="component" value="Unassembled WGS sequence"/>
</dbReference>
<keyword evidence="4" id="KW-1133">Transmembrane helix</keyword>
<feature type="transmembrane region" description="Helical" evidence="4">
    <location>
        <begin position="186"/>
        <end position="206"/>
    </location>
</feature>
<evidence type="ECO:0000256" key="1">
    <source>
        <dbReference type="ARBA" id="ARBA00023015"/>
    </source>
</evidence>
<evidence type="ECO:0000259" key="5">
    <source>
        <dbReference type="PROSITE" id="PS01124"/>
    </source>
</evidence>
<dbReference type="PROSITE" id="PS00041">
    <property type="entry name" value="HTH_ARAC_FAMILY_1"/>
    <property type="match status" value="1"/>
</dbReference>
<evidence type="ECO:0000313" key="6">
    <source>
        <dbReference type="EMBL" id="GGD03905.1"/>
    </source>
</evidence>
<evidence type="ECO:0000256" key="4">
    <source>
        <dbReference type="SAM" id="Phobius"/>
    </source>
</evidence>
<keyword evidence="2" id="KW-0238">DNA-binding</keyword>
<keyword evidence="4" id="KW-0472">Membrane</keyword>
<dbReference type="GO" id="GO:0003700">
    <property type="term" value="F:DNA-binding transcription factor activity"/>
    <property type="evidence" value="ECO:0007669"/>
    <property type="project" value="InterPro"/>
</dbReference>
<feature type="transmembrane region" description="Helical" evidence="4">
    <location>
        <begin position="6"/>
        <end position="27"/>
    </location>
</feature>
<dbReference type="GO" id="GO:0043565">
    <property type="term" value="F:sequence-specific DNA binding"/>
    <property type="evidence" value="ECO:0007669"/>
    <property type="project" value="InterPro"/>
</dbReference>
<keyword evidence="4" id="KW-0812">Transmembrane</keyword>
<dbReference type="AlphaFoldDB" id="A0A8J2Y607"/>
<sequence>MAMQSEGMIALSAANVAIAAAGTLLALRSDKGVRLRLASVLACLAGIAALPLIATFARGLYEFYLPLVLPMLLALPPAIYLYVSEHTAERSTGMPSWRHAAMPLAGLGIALGYWLLPAASRSTMLVDGALPEGVMPAALAFLTFTLVLLWCLSSFGYLAMVIRKLRSFRARLKDQYSNLYQRELRWIDWLTVMIVVLWCLSAITIVSDNLGPGRLFADEATLALAAGVLLFLIVFATAPASRQEAVADMPGQASDELPKGKYERSALSPEIADTIAGRIEAAMSQGQLYLDPDLSLQQLSRYVRAAPHHVSQTLNERMGTTFFDFVSHWRIERAKHLLTSDKSSILAIAHDVGFNSRSTFYKAFRKETGTTPRAFVTGKNAPL</sequence>
<accession>A0A8J2Y607</accession>
<feature type="transmembrane region" description="Helical" evidence="4">
    <location>
        <begin position="221"/>
        <end position="240"/>
    </location>
</feature>
<dbReference type="SUPFAM" id="SSF46689">
    <property type="entry name" value="Homeodomain-like"/>
    <property type="match status" value="1"/>
</dbReference>
<reference evidence="6" key="2">
    <citation type="submission" date="2020-09" db="EMBL/GenBank/DDBJ databases">
        <authorList>
            <person name="Sun Q."/>
            <person name="Zhou Y."/>
        </authorList>
    </citation>
    <scope>NUCLEOTIDE SEQUENCE</scope>
    <source>
        <strain evidence="6">CGMCC 1.12921</strain>
    </source>
</reference>
<dbReference type="PROSITE" id="PS01124">
    <property type="entry name" value="HTH_ARAC_FAMILY_2"/>
    <property type="match status" value="1"/>
</dbReference>